<dbReference type="AlphaFoldDB" id="L0KYF5"/>
<dbReference type="GO" id="GO:0000976">
    <property type="term" value="F:transcription cis-regulatory region binding"/>
    <property type="evidence" value="ECO:0007669"/>
    <property type="project" value="TreeGrafter"/>
</dbReference>
<keyword evidence="1 2" id="KW-0238">DNA-binding</keyword>
<protein>
    <submittedName>
        <fullName evidence="4">Transcriptional regulator</fullName>
    </submittedName>
</protein>
<proteinExistence type="predicted"/>
<evidence type="ECO:0000256" key="1">
    <source>
        <dbReference type="ARBA" id="ARBA00023125"/>
    </source>
</evidence>
<dbReference type="InterPro" id="IPR050109">
    <property type="entry name" value="HTH-type_TetR-like_transc_reg"/>
</dbReference>
<evidence type="ECO:0000313" key="5">
    <source>
        <dbReference type="Proteomes" id="UP000010866"/>
    </source>
</evidence>
<dbReference type="KEGG" id="mhz:Metho_1968"/>
<feature type="domain" description="HTH tetR-type" evidence="3">
    <location>
        <begin position="1"/>
        <end position="61"/>
    </location>
</feature>
<evidence type="ECO:0000259" key="3">
    <source>
        <dbReference type="PROSITE" id="PS50977"/>
    </source>
</evidence>
<dbReference type="OrthoDB" id="136066at2157"/>
<evidence type="ECO:0000256" key="2">
    <source>
        <dbReference type="PROSITE-ProRule" id="PRU00335"/>
    </source>
</evidence>
<dbReference type="SUPFAM" id="SSF46689">
    <property type="entry name" value="Homeodomain-like"/>
    <property type="match status" value="1"/>
</dbReference>
<keyword evidence="5" id="KW-1185">Reference proteome</keyword>
<dbReference type="InterPro" id="IPR009057">
    <property type="entry name" value="Homeodomain-like_sf"/>
</dbReference>
<dbReference type="Pfam" id="PF00440">
    <property type="entry name" value="TetR_N"/>
    <property type="match status" value="1"/>
</dbReference>
<dbReference type="Gene3D" id="1.10.357.10">
    <property type="entry name" value="Tetracycline Repressor, domain 2"/>
    <property type="match status" value="1"/>
</dbReference>
<gene>
    <name evidence="4" type="ordered locus">Metho_1968</name>
</gene>
<evidence type="ECO:0000313" key="4">
    <source>
        <dbReference type="EMBL" id="AGB50141.1"/>
    </source>
</evidence>
<reference evidence="5" key="1">
    <citation type="submission" date="2012-02" db="EMBL/GenBank/DDBJ databases">
        <title>Complete sequence of chromosome of Methanomethylovorans hollandica DSM 15978.</title>
        <authorList>
            <person name="Lucas S."/>
            <person name="Copeland A."/>
            <person name="Lapidus A."/>
            <person name="Glavina del Rio T."/>
            <person name="Dalin E."/>
            <person name="Tice H."/>
            <person name="Bruce D."/>
            <person name="Goodwin L."/>
            <person name="Pitluck S."/>
            <person name="Peters L."/>
            <person name="Mikhailova N."/>
            <person name="Held B."/>
            <person name="Kyrpides N."/>
            <person name="Mavromatis K."/>
            <person name="Ivanova N."/>
            <person name="Brettin T."/>
            <person name="Detter J.C."/>
            <person name="Han C."/>
            <person name="Larimer F."/>
            <person name="Land M."/>
            <person name="Hauser L."/>
            <person name="Markowitz V."/>
            <person name="Cheng J.-F."/>
            <person name="Hugenholtz P."/>
            <person name="Woyke T."/>
            <person name="Wu D."/>
            <person name="Spring S."/>
            <person name="Schroeder M."/>
            <person name="Brambilla E."/>
            <person name="Klenk H.-P."/>
            <person name="Eisen J.A."/>
        </authorList>
    </citation>
    <scope>NUCLEOTIDE SEQUENCE [LARGE SCALE GENOMIC DNA]</scope>
    <source>
        <strain evidence="5">DSM 15978 / NBRC 107637 / DMS1</strain>
    </source>
</reference>
<dbReference type="PANTHER" id="PTHR30055">
    <property type="entry name" value="HTH-TYPE TRANSCRIPTIONAL REGULATOR RUTR"/>
    <property type="match status" value="1"/>
</dbReference>
<dbReference type="GO" id="GO:0003700">
    <property type="term" value="F:DNA-binding transcription factor activity"/>
    <property type="evidence" value="ECO:0007669"/>
    <property type="project" value="TreeGrafter"/>
</dbReference>
<dbReference type="EMBL" id="CP003362">
    <property type="protein sequence ID" value="AGB50141.1"/>
    <property type="molecule type" value="Genomic_DNA"/>
</dbReference>
<dbReference type="PANTHER" id="PTHR30055:SF226">
    <property type="entry name" value="HTH-TYPE TRANSCRIPTIONAL REGULATOR PKSA"/>
    <property type="match status" value="1"/>
</dbReference>
<dbReference type="RefSeq" id="WP_015325306.1">
    <property type="nucleotide sequence ID" value="NC_019977.1"/>
</dbReference>
<name>L0KYF5_METHD</name>
<dbReference type="GeneID" id="25396974"/>
<organism evidence="4 5">
    <name type="scientific">Methanomethylovorans hollandica (strain DSM 15978 / NBRC 107637 / DMS1)</name>
    <dbReference type="NCBI Taxonomy" id="867904"/>
    <lineage>
        <taxon>Archaea</taxon>
        <taxon>Methanobacteriati</taxon>
        <taxon>Methanobacteriota</taxon>
        <taxon>Stenosarchaea group</taxon>
        <taxon>Methanomicrobia</taxon>
        <taxon>Methanosarcinales</taxon>
        <taxon>Methanosarcinaceae</taxon>
        <taxon>Methanomethylovorans</taxon>
    </lineage>
</organism>
<dbReference type="PRINTS" id="PR00455">
    <property type="entry name" value="HTHTETR"/>
</dbReference>
<dbReference type="Proteomes" id="UP000010866">
    <property type="component" value="Chromosome"/>
</dbReference>
<sequence length="204" mass="23287">MNAEQRILNAALKVFASEGYTGATTRRIAKEANVAEVTLFRKFQSKENLLIEVLIKNRASFSALDPLFIIKKDADMMTSLHALVQSIAHSMKEKELNGKYRLFMFMLLEEGKRRSEVAEILFSVYQMNVAHLSEYFEFQRKDGKMRNVDPRSAALTHISHFAHIYLLNGILGEKFLCDMEAEFEGFIDIFANGILIEKDAKPGE</sequence>
<dbReference type="InterPro" id="IPR036271">
    <property type="entry name" value="Tet_transcr_reg_TetR-rel_C_sf"/>
</dbReference>
<dbReference type="InterPro" id="IPR001647">
    <property type="entry name" value="HTH_TetR"/>
</dbReference>
<dbReference type="HOGENOM" id="CLU_069356_27_3_2"/>
<feature type="DNA-binding region" description="H-T-H motif" evidence="2">
    <location>
        <begin position="24"/>
        <end position="43"/>
    </location>
</feature>
<dbReference type="STRING" id="867904.Metho_1968"/>
<accession>L0KYF5</accession>
<dbReference type="SUPFAM" id="SSF48498">
    <property type="entry name" value="Tetracyclin repressor-like, C-terminal domain"/>
    <property type="match status" value="1"/>
</dbReference>
<dbReference type="PROSITE" id="PS50977">
    <property type="entry name" value="HTH_TETR_2"/>
    <property type="match status" value="1"/>
</dbReference>